<keyword evidence="2" id="KW-1185">Reference proteome</keyword>
<dbReference type="Proteomes" id="UP000001635">
    <property type="component" value="Chromosome"/>
</dbReference>
<dbReference type="KEGG" id="cmr:Cycma_0211"/>
<dbReference type="HOGENOM" id="CLU_2860230_0_0_10"/>
<sequence length="64" mass="7285">MENKEQNTEDFSIIFEKLAVAKDEQKINGGLSESEFSDIHSSVQKLQEIQQSVESTSYTLFTRA</sequence>
<accession>G0J1Y7</accession>
<dbReference type="AlphaFoldDB" id="G0J1Y7"/>
<name>G0J1Y7_CYCMS</name>
<protein>
    <submittedName>
        <fullName evidence="1">Uncharacterized protein</fullName>
    </submittedName>
</protein>
<evidence type="ECO:0000313" key="1">
    <source>
        <dbReference type="EMBL" id="AEL23993.1"/>
    </source>
</evidence>
<dbReference type="RefSeq" id="WP_014018292.1">
    <property type="nucleotide sequence ID" value="NC_015914.1"/>
</dbReference>
<organism evidence="1 2">
    <name type="scientific">Cyclobacterium marinum (strain ATCC 25205 / DSM 745 / LMG 13164 / NCIMB 1802)</name>
    <name type="common">Flectobacillus marinus</name>
    <dbReference type="NCBI Taxonomy" id="880070"/>
    <lineage>
        <taxon>Bacteria</taxon>
        <taxon>Pseudomonadati</taxon>
        <taxon>Bacteroidota</taxon>
        <taxon>Cytophagia</taxon>
        <taxon>Cytophagales</taxon>
        <taxon>Cyclobacteriaceae</taxon>
        <taxon>Cyclobacterium</taxon>
    </lineage>
</organism>
<reference evidence="2" key="1">
    <citation type="submission" date="2011-07" db="EMBL/GenBank/DDBJ databases">
        <title>The complete genome of Cyclobacterium marinum DSM 745.</title>
        <authorList>
            <person name="Lucas S."/>
            <person name="Han J."/>
            <person name="Lapidus A."/>
            <person name="Bruce D."/>
            <person name="Goodwin L."/>
            <person name="Pitluck S."/>
            <person name="Peters L."/>
            <person name="Kyrpides N."/>
            <person name="Mavromatis K."/>
            <person name="Ivanova N."/>
            <person name="Ovchinnikova G."/>
            <person name="Chertkov O."/>
            <person name="Detter J.C."/>
            <person name="Tapia R."/>
            <person name="Han C."/>
            <person name="Land M."/>
            <person name="Hauser L."/>
            <person name="Markowitz V."/>
            <person name="Cheng J.-F."/>
            <person name="Hugenholtz P."/>
            <person name="Woyke T."/>
            <person name="Wu D."/>
            <person name="Tindall B."/>
            <person name="Schuetze A."/>
            <person name="Brambilla E."/>
            <person name="Klenk H.-P."/>
            <person name="Eisen J.A."/>
        </authorList>
    </citation>
    <scope>NUCLEOTIDE SEQUENCE [LARGE SCALE GENOMIC DNA]</scope>
    <source>
        <strain evidence="2">ATCC 25205 / DSM 745 / LMG 13164 / NCIMB 1802</strain>
    </source>
</reference>
<proteinExistence type="predicted"/>
<gene>
    <name evidence="1" type="ordered locus">Cycma_0211</name>
</gene>
<dbReference type="EMBL" id="CP002955">
    <property type="protein sequence ID" value="AEL23993.1"/>
    <property type="molecule type" value="Genomic_DNA"/>
</dbReference>
<evidence type="ECO:0000313" key="2">
    <source>
        <dbReference type="Proteomes" id="UP000001635"/>
    </source>
</evidence>